<evidence type="ECO:0000256" key="2">
    <source>
        <dbReference type="SAM" id="SignalP"/>
    </source>
</evidence>
<feature type="compositionally biased region" description="Gly residues" evidence="1">
    <location>
        <begin position="88"/>
        <end position="98"/>
    </location>
</feature>
<reference evidence="3 4" key="1">
    <citation type="submission" date="2024-03" db="EMBL/GenBank/DDBJ databases">
        <title>The genome assembly and annotation of the cricket Gryllus longicercus Weissman &amp; Gray.</title>
        <authorList>
            <person name="Szrajer S."/>
            <person name="Gray D."/>
            <person name="Ylla G."/>
        </authorList>
    </citation>
    <scope>NUCLEOTIDE SEQUENCE [LARGE SCALE GENOMIC DNA]</scope>
    <source>
        <strain evidence="3">DAG 2021-001</strain>
        <tissue evidence="3">Whole body minus gut</tissue>
    </source>
</reference>
<evidence type="ECO:0000256" key="1">
    <source>
        <dbReference type="SAM" id="MobiDB-lite"/>
    </source>
</evidence>
<name>A0AAN9VLU8_9ORTH</name>
<sequence length="121" mass="12438">MCGPASVVVVVVVVVRAWQSRTAWAAAEAAVPATRVAAPHFLVSHPVLRPVQRERLCVLRPSASAVRGRGDAPALRLATAMRHAGPGSQPGGGGGGAAPGPARPRPHLPRDVLQAFTLPVL</sequence>
<evidence type="ECO:0008006" key="5">
    <source>
        <dbReference type="Google" id="ProtNLM"/>
    </source>
</evidence>
<dbReference type="AlphaFoldDB" id="A0AAN9VLU8"/>
<protein>
    <recommendedName>
        <fullName evidence="5">Secreted protein</fullName>
    </recommendedName>
</protein>
<proteinExistence type="predicted"/>
<evidence type="ECO:0000313" key="3">
    <source>
        <dbReference type="EMBL" id="KAK7865701.1"/>
    </source>
</evidence>
<comment type="caution">
    <text evidence="3">The sequence shown here is derived from an EMBL/GenBank/DDBJ whole genome shotgun (WGS) entry which is preliminary data.</text>
</comment>
<keyword evidence="4" id="KW-1185">Reference proteome</keyword>
<feature type="region of interest" description="Disordered" evidence="1">
    <location>
        <begin position="80"/>
        <end position="110"/>
    </location>
</feature>
<gene>
    <name evidence="3" type="ORF">R5R35_014510</name>
</gene>
<keyword evidence="2" id="KW-0732">Signal</keyword>
<feature type="chain" id="PRO_5042971947" description="Secreted protein" evidence="2">
    <location>
        <begin position="26"/>
        <end position="121"/>
    </location>
</feature>
<feature type="signal peptide" evidence="2">
    <location>
        <begin position="1"/>
        <end position="25"/>
    </location>
</feature>
<accession>A0AAN9VLU8</accession>
<dbReference type="EMBL" id="JAZDUA010000168">
    <property type="protein sequence ID" value="KAK7865701.1"/>
    <property type="molecule type" value="Genomic_DNA"/>
</dbReference>
<dbReference type="Proteomes" id="UP001378592">
    <property type="component" value="Unassembled WGS sequence"/>
</dbReference>
<organism evidence="3 4">
    <name type="scientific">Gryllus longicercus</name>
    <dbReference type="NCBI Taxonomy" id="2509291"/>
    <lineage>
        <taxon>Eukaryota</taxon>
        <taxon>Metazoa</taxon>
        <taxon>Ecdysozoa</taxon>
        <taxon>Arthropoda</taxon>
        <taxon>Hexapoda</taxon>
        <taxon>Insecta</taxon>
        <taxon>Pterygota</taxon>
        <taxon>Neoptera</taxon>
        <taxon>Polyneoptera</taxon>
        <taxon>Orthoptera</taxon>
        <taxon>Ensifera</taxon>
        <taxon>Gryllidea</taxon>
        <taxon>Grylloidea</taxon>
        <taxon>Gryllidae</taxon>
        <taxon>Gryllinae</taxon>
        <taxon>Gryllus</taxon>
    </lineage>
</organism>
<evidence type="ECO:0000313" key="4">
    <source>
        <dbReference type="Proteomes" id="UP001378592"/>
    </source>
</evidence>